<dbReference type="Pfam" id="PF20353">
    <property type="entry name" value="DUF6648"/>
    <property type="match status" value="1"/>
</dbReference>
<dbReference type="OrthoDB" id="1705959at2"/>
<gene>
    <name evidence="1" type="ORF">SAMN05446037_101932</name>
</gene>
<name>A0A239GZ15_9FIRM</name>
<organism evidence="1 2">
    <name type="scientific">Anaerovirgula multivorans</name>
    <dbReference type="NCBI Taxonomy" id="312168"/>
    <lineage>
        <taxon>Bacteria</taxon>
        <taxon>Bacillati</taxon>
        <taxon>Bacillota</taxon>
        <taxon>Clostridia</taxon>
        <taxon>Peptostreptococcales</taxon>
        <taxon>Natronincolaceae</taxon>
        <taxon>Anaerovirgula</taxon>
    </lineage>
</organism>
<dbReference type="InterPro" id="IPR046590">
    <property type="entry name" value="DUF6648"/>
</dbReference>
<proteinExistence type="predicted"/>
<evidence type="ECO:0000313" key="1">
    <source>
        <dbReference type="EMBL" id="SNS74142.1"/>
    </source>
</evidence>
<keyword evidence="2" id="KW-1185">Reference proteome</keyword>
<dbReference type="Proteomes" id="UP000198304">
    <property type="component" value="Unassembled WGS sequence"/>
</dbReference>
<dbReference type="AlphaFoldDB" id="A0A239GZ15"/>
<sequence length="183" mass="22597">MKYTPGENIFDKFFQQRQSLIQQFKKGDISKKEYIEESYAYIQRMNIKPFKRVDNFNKAIYNYQFYNMMAKYCYLKSKEIKKYDKHPDIYKEYLDKVNYYYHKKDQSTLRAIELLDFYDVEAYYIKVTSSNLRENLFEIIFKDHEQVILHSRSEWLLDRLKEEGVFKEGIKKSLIENYINEKY</sequence>
<protein>
    <submittedName>
        <fullName evidence="1">Uncharacterized protein</fullName>
    </submittedName>
</protein>
<dbReference type="RefSeq" id="WP_089284004.1">
    <property type="nucleotide sequence ID" value="NZ_FZOJ01000019.1"/>
</dbReference>
<dbReference type="EMBL" id="FZOJ01000019">
    <property type="protein sequence ID" value="SNS74142.1"/>
    <property type="molecule type" value="Genomic_DNA"/>
</dbReference>
<evidence type="ECO:0000313" key="2">
    <source>
        <dbReference type="Proteomes" id="UP000198304"/>
    </source>
</evidence>
<reference evidence="1 2" key="1">
    <citation type="submission" date="2017-06" db="EMBL/GenBank/DDBJ databases">
        <authorList>
            <person name="Kim H.J."/>
            <person name="Triplett B.A."/>
        </authorList>
    </citation>
    <scope>NUCLEOTIDE SEQUENCE [LARGE SCALE GENOMIC DNA]</scope>
    <source>
        <strain evidence="1 2">SCA</strain>
    </source>
</reference>
<accession>A0A239GZ15</accession>